<keyword evidence="3" id="KW-1185">Reference proteome</keyword>
<evidence type="ECO:0000313" key="2">
    <source>
        <dbReference type="EMBL" id="MTI24549.1"/>
    </source>
</evidence>
<evidence type="ECO:0000259" key="1">
    <source>
        <dbReference type="Pfam" id="PF14279"/>
    </source>
</evidence>
<accession>A0ABW9RKD4</accession>
<comment type="caution">
    <text evidence="2">The sequence shown here is derived from an EMBL/GenBank/DDBJ whole genome shotgun (WGS) entry which is preliminary data.</text>
</comment>
<sequence>MTNLECNCLFCPDGKSFTAVEHIVPESMGNSHYILEKGVVCDACNNNFSKFEVESAHKNHFWV</sequence>
<proteinExistence type="predicted"/>
<feature type="domain" description="HNH endonuclease 5" evidence="1">
    <location>
        <begin position="8"/>
        <end position="59"/>
    </location>
</feature>
<organism evidence="2 3">
    <name type="scientific">Fulvivirga kasyanovii</name>
    <dbReference type="NCBI Taxonomy" id="396812"/>
    <lineage>
        <taxon>Bacteria</taxon>
        <taxon>Pseudomonadati</taxon>
        <taxon>Bacteroidota</taxon>
        <taxon>Cytophagia</taxon>
        <taxon>Cytophagales</taxon>
        <taxon>Fulvivirgaceae</taxon>
        <taxon>Fulvivirga</taxon>
    </lineage>
</organism>
<dbReference type="InterPro" id="IPR029471">
    <property type="entry name" value="HNH_5"/>
</dbReference>
<gene>
    <name evidence="2" type="ORF">E1163_06285</name>
</gene>
<dbReference type="Pfam" id="PF14279">
    <property type="entry name" value="HNH_5"/>
    <property type="match status" value="1"/>
</dbReference>
<dbReference type="EMBL" id="SMLW01000427">
    <property type="protein sequence ID" value="MTI24549.1"/>
    <property type="molecule type" value="Genomic_DNA"/>
</dbReference>
<dbReference type="RefSeq" id="WP_155170592.1">
    <property type="nucleotide sequence ID" value="NZ_BAAAFL010000033.1"/>
</dbReference>
<dbReference type="Proteomes" id="UP000798808">
    <property type="component" value="Unassembled WGS sequence"/>
</dbReference>
<name>A0ABW9RKD4_9BACT</name>
<reference evidence="2 3" key="1">
    <citation type="submission" date="2019-02" db="EMBL/GenBank/DDBJ databases">
        <authorList>
            <person name="Goldberg S.R."/>
            <person name="Haltli B.A."/>
            <person name="Correa H."/>
            <person name="Russell K.G."/>
        </authorList>
    </citation>
    <scope>NUCLEOTIDE SEQUENCE [LARGE SCALE GENOMIC DNA]</scope>
    <source>
        <strain evidence="2 3">JCM 16186</strain>
    </source>
</reference>
<evidence type="ECO:0000313" key="3">
    <source>
        <dbReference type="Proteomes" id="UP000798808"/>
    </source>
</evidence>
<protein>
    <recommendedName>
        <fullName evidence="1">HNH endonuclease 5 domain-containing protein</fullName>
    </recommendedName>
</protein>